<dbReference type="InterPro" id="IPR003593">
    <property type="entry name" value="AAA+_ATPase"/>
</dbReference>
<dbReference type="InterPro" id="IPR011527">
    <property type="entry name" value="ABC1_TM_dom"/>
</dbReference>
<comment type="subcellular location">
    <subcellularLocation>
        <location evidence="1">Cell membrane</location>
        <topology evidence="1">Multi-pass membrane protein</topology>
    </subcellularLocation>
</comment>
<dbReference type="PROSITE" id="PS50929">
    <property type="entry name" value="ABC_TM1F"/>
    <property type="match status" value="1"/>
</dbReference>
<dbReference type="SMART" id="SM00382">
    <property type="entry name" value="AAA"/>
    <property type="match status" value="1"/>
</dbReference>
<evidence type="ECO:0000256" key="7">
    <source>
        <dbReference type="SAM" id="MobiDB-lite"/>
    </source>
</evidence>
<keyword evidence="4 11" id="KW-0067">ATP-binding</keyword>
<dbReference type="PANTHER" id="PTHR24221">
    <property type="entry name" value="ATP-BINDING CASSETTE SUB-FAMILY B"/>
    <property type="match status" value="1"/>
</dbReference>
<dbReference type="PROSITE" id="PS00211">
    <property type="entry name" value="ABC_TRANSPORTER_1"/>
    <property type="match status" value="1"/>
</dbReference>
<feature type="transmembrane region" description="Helical" evidence="8">
    <location>
        <begin position="449"/>
        <end position="470"/>
    </location>
</feature>
<evidence type="ECO:0000256" key="1">
    <source>
        <dbReference type="ARBA" id="ARBA00004651"/>
    </source>
</evidence>
<evidence type="ECO:0000256" key="2">
    <source>
        <dbReference type="ARBA" id="ARBA00022692"/>
    </source>
</evidence>
<evidence type="ECO:0000256" key="3">
    <source>
        <dbReference type="ARBA" id="ARBA00022741"/>
    </source>
</evidence>
<accession>A0ABW6SM52</accession>
<evidence type="ECO:0000256" key="8">
    <source>
        <dbReference type="SAM" id="Phobius"/>
    </source>
</evidence>
<evidence type="ECO:0000256" key="6">
    <source>
        <dbReference type="ARBA" id="ARBA00023136"/>
    </source>
</evidence>
<feature type="transmembrane region" description="Helical" evidence="8">
    <location>
        <begin position="372"/>
        <end position="392"/>
    </location>
</feature>
<dbReference type="RefSeq" id="WP_387408897.1">
    <property type="nucleotide sequence ID" value="NZ_JBIASD010000002.1"/>
</dbReference>
<protein>
    <submittedName>
        <fullName evidence="11">ATP-binding cassette domain-containing protein</fullName>
    </submittedName>
</protein>
<feature type="domain" description="ABC transmembrane type-1" evidence="10">
    <location>
        <begin position="336"/>
        <end position="620"/>
    </location>
</feature>
<keyword evidence="5 8" id="KW-1133">Transmembrane helix</keyword>
<feature type="transmembrane region" description="Helical" evidence="8">
    <location>
        <begin position="558"/>
        <end position="578"/>
    </location>
</feature>
<keyword evidence="12" id="KW-1185">Reference proteome</keyword>
<feature type="region of interest" description="Disordered" evidence="7">
    <location>
        <begin position="104"/>
        <end position="127"/>
    </location>
</feature>
<keyword evidence="2 8" id="KW-0812">Transmembrane</keyword>
<keyword evidence="6 8" id="KW-0472">Membrane</keyword>
<name>A0ABW6SM52_9ACTN</name>
<dbReference type="InterPro" id="IPR039421">
    <property type="entry name" value="Type_1_exporter"/>
</dbReference>
<feature type="transmembrane region" description="Helical" evidence="8">
    <location>
        <begin position="476"/>
        <end position="494"/>
    </location>
</feature>
<dbReference type="Gene3D" id="3.40.50.300">
    <property type="entry name" value="P-loop containing nucleotide triphosphate hydrolases"/>
    <property type="match status" value="1"/>
</dbReference>
<dbReference type="PROSITE" id="PS50893">
    <property type="entry name" value="ABC_TRANSPORTER_2"/>
    <property type="match status" value="1"/>
</dbReference>
<feature type="transmembrane region" description="Helical" evidence="8">
    <location>
        <begin position="335"/>
        <end position="360"/>
    </location>
</feature>
<sequence>MNSTGRTEAGYPVTEIEMVDPYSCWRVVSGSVDVLLVPLDGDGRRHRVLRAEAGDIVHGFAATDLPGGYTVRIAGIEGAAVRRVHRDRDAVASWARRVAALGASGGAGGSGGSDPDRRAPASEGVSAPADDARLRVIHRRALADLLLRADAEDADRDNWRRARAAASGEAFRQACADIAVAAGAPPTLDRPGTDREHAAEVVRAIGAHCGFAAPNPPDQAGDPLTAALDAARARHRRVRLEGRWWRDAAVPMIGFLREGGRPVALIPGRDGYRIADPTAEGWPRVGRGTRTERVDAARAAALAEEAWQIYPPLESGITSAAGLLRYGLRGSGRELAALVGAGAAAALLALGVPLLTFRLLSAALTPGDRPMMLWTVGLIVSLVVSGALLLAVRNALLVRVQGRIQERLEPAVWSHLLSLDLRFIGRYGTGELVQRANAVADMRRALGEAAVNSLLGGVFSALGLLVLLLVDWRLAAASLAGVALLLAALAACAVRQQRHELVVHEQYGKVYSLLYSCLSAIDKIHVAGREVQVFGLWARLFAAQQRAEAAALRERARAAAVGLSAQPLLLFLVAAVGLALDMPASSLVVAAVALGQFVLALGQMHRAVEAGFALLPRFERLRPLLEQPPETPPGAKDPGELSGLVRLRSVTFAYPGTTTQILDDVSMVFRPGEFVAVVGQSGAGKSTIVRILLGFDVPRAGQVLYGGSDLRDLDLRRVRAQVGVVMQQARVLRGTLMENILGDVPGATEGDAWWAARLAGLDDDIARLPMGMHTVVSEDNTTFSGGQLQRLLIARALVKRPRVLILDEATSALDNVTQSLVSRRVAELDVTRIVIAHRLSTIRSADRIYVLDQGRVAADGTFDELVSRNELFTRMVRRQEV</sequence>
<dbReference type="SUPFAM" id="SSF90123">
    <property type="entry name" value="ABC transporter transmembrane region"/>
    <property type="match status" value="1"/>
</dbReference>
<evidence type="ECO:0000256" key="4">
    <source>
        <dbReference type="ARBA" id="ARBA00022840"/>
    </source>
</evidence>
<gene>
    <name evidence="11" type="ORF">ACFYXI_04630</name>
</gene>
<dbReference type="PANTHER" id="PTHR24221:SF654">
    <property type="entry name" value="ATP-BINDING CASSETTE SUB-FAMILY B MEMBER 6"/>
    <property type="match status" value="1"/>
</dbReference>
<organism evidence="11 12">
    <name type="scientific">Microtetraspora malaysiensis</name>
    <dbReference type="NCBI Taxonomy" id="161358"/>
    <lineage>
        <taxon>Bacteria</taxon>
        <taxon>Bacillati</taxon>
        <taxon>Actinomycetota</taxon>
        <taxon>Actinomycetes</taxon>
        <taxon>Streptosporangiales</taxon>
        <taxon>Streptosporangiaceae</taxon>
        <taxon>Microtetraspora</taxon>
    </lineage>
</organism>
<dbReference type="Gene3D" id="1.20.1560.10">
    <property type="entry name" value="ABC transporter type 1, transmembrane domain"/>
    <property type="match status" value="1"/>
</dbReference>
<comment type="caution">
    <text evidence="11">The sequence shown here is derived from an EMBL/GenBank/DDBJ whole genome shotgun (WGS) entry which is preliminary data.</text>
</comment>
<evidence type="ECO:0000259" key="10">
    <source>
        <dbReference type="PROSITE" id="PS50929"/>
    </source>
</evidence>
<dbReference type="Pfam" id="PF00664">
    <property type="entry name" value="ABC_membrane"/>
    <property type="match status" value="1"/>
</dbReference>
<dbReference type="InterPro" id="IPR027417">
    <property type="entry name" value="P-loop_NTPase"/>
</dbReference>
<proteinExistence type="predicted"/>
<dbReference type="Pfam" id="PF00005">
    <property type="entry name" value="ABC_tran"/>
    <property type="match status" value="1"/>
</dbReference>
<dbReference type="InterPro" id="IPR003439">
    <property type="entry name" value="ABC_transporter-like_ATP-bd"/>
</dbReference>
<dbReference type="SUPFAM" id="SSF52540">
    <property type="entry name" value="P-loop containing nucleoside triphosphate hydrolases"/>
    <property type="match status" value="1"/>
</dbReference>
<dbReference type="InterPro" id="IPR036640">
    <property type="entry name" value="ABC1_TM_sf"/>
</dbReference>
<keyword evidence="3" id="KW-0547">Nucleotide-binding</keyword>
<dbReference type="GO" id="GO:0005524">
    <property type="term" value="F:ATP binding"/>
    <property type="evidence" value="ECO:0007669"/>
    <property type="project" value="UniProtKB-KW"/>
</dbReference>
<feature type="domain" description="ABC transporter" evidence="9">
    <location>
        <begin position="645"/>
        <end position="878"/>
    </location>
</feature>
<evidence type="ECO:0000313" key="12">
    <source>
        <dbReference type="Proteomes" id="UP001602013"/>
    </source>
</evidence>
<dbReference type="Proteomes" id="UP001602013">
    <property type="component" value="Unassembled WGS sequence"/>
</dbReference>
<dbReference type="EMBL" id="JBIASD010000002">
    <property type="protein sequence ID" value="MFF3664860.1"/>
    <property type="molecule type" value="Genomic_DNA"/>
</dbReference>
<dbReference type="InterPro" id="IPR017871">
    <property type="entry name" value="ABC_transporter-like_CS"/>
</dbReference>
<reference evidence="11 12" key="1">
    <citation type="submission" date="2024-10" db="EMBL/GenBank/DDBJ databases">
        <title>The Natural Products Discovery Center: Release of the First 8490 Sequenced Strains for Exploring Actinobacteria Biosynthetic Diversity.</title>
        <authorList>
            <person name="Kalkreuter E."/>
            <person name="Kautsar S.A."/>
            <person name="Yang D."/>
            <person name="Bader C.D."/>
            <person name="Teijaro C.N."/>
            <person name="Fluegel L."/>
            <person name="Davis C.M."/>
            <person name="Simpson J.R."/>
            <person name="Lauterbach L."/>
            <person name="Steele A.D."/>
            <person name="Gui C."/>
            <person name="Meng S."/>
            <person name="Li G."/>
            <person name="Viehrig K."/>
            <person name="Ye F."/>
            <person name="Su P."/>
            <person name="Kiefer A.F."/>
            <person name="Nichols A."/>
            <person name="Cepeda A.J."/>
            <person name="Yan W."/>
            <person name="Fan B."/>
            <person name="Jiang Y."/>
            <person name="Adhikari A."/>
            <person name="Zheng C.-J."/>
            <person name="Schuster L."/>
            <person name="Cowan T.M."/>
            <person name="Smanski M.J."/>
            <person name="Chevrette M.G."/>
            <person name="De Carvalho L.P.S."/>
            <person name="Shen B."/>
        </authorList>
    </citation>
    <scope>NUCLEOTIDE SEQUENCE [LARGE SCALE GENOMIC DNA]</scope>
    <source>
        <strain evidence="11 12">NPDC002173</strain>
    </source>
</reference>
<evidence type="ECO:0000256" key="5">
    <source>
        <dbReference type="ARBA" id="ARBA00022989"/>
    </source>
</evidence>
<evidence type="ECO:0000259" key="9">
    <source>
        <dbReference type="PROSITE" id="PS50893"/>
    </source>
</evidence>
<evidence type="ECO:0000313" key="11">
    <source>
        <dbReference type="EMBL" id="MFF3664860.1"/>
    </source>
</evidence>